<keyword evidence="12" id="KW-1185">Reference proteome</keyword>
<dbReference type="EMBL" id="CP058952">
    <property type="protein sequence ID" value="QLI82880.1"/>
    <property type="molecule type" value="Genomic_DNA"/>
</dbReference>
<evidence type="ECO:0000256" key="4">
    <source>
        <dbReference type="ARBA" id="ARBA00013858"/>
    </source>
</evidence>
<dbReference type="SUPFAM" id="SSF54690">
    <property type="entry name" value="Molybdopterin synthase subunit MoaE"/>
    <property type="match status" value="1"/>
</dbReference>
<evidence type="ECO:0000313" key="11">
    <source>
        <dbReference type="EMBL" id="QLI82880.1"/>
    </source>
</evidence>
<dbReference type="AlphaFoldDB" id="A0A7D5VCG9"/>
<dbReference type="GO" id="GO:0030366">
    <property type="term" value="F:molybdopterin synthase activity"/>
    <property type="evidence" value="ECO:0007669"/>
    <property type="project" value="UniProtKB-EC"/>
</dbReference>
<evidence type="ECO:0000256" key="2">
    <source>
        <dbReference type="ARBA" id="ARBA00005426"/>
    </source>
</evidence>
<evidence type="ECO:0000256" key="9">
    <source>
        <dbReference type="ARBA" id="ARBA00032474"/>
    </source>
</evidence>
<dbReference type="InterPro" id="IPR036563">
    <property type="entry name" value="MoaE_sf"/>
</dbReference>
<evidence type="ECO:0000313" key="12">
    <source>
        <dbReference type="Proteomes" id="UP000510822"/>
    </source>
</evidence>
<evidence type="ECO:0000256" key="6">
    <source>
        <dbReference type="ARBA" id="ARBA00029745"/>
    </source>
</evidence>
<gene>
    <name evidence="11" type="ORF">HZU75_15880</name>
</gene>
<evidence type="ECO:0000256" key="1">
    <source>
        <dbReference type="ARBA" id="ARBA00005046"/>
    </source>
</evidence>
<dbReference type="Pfam" id="PF02391">
    <property type="entry name" value="MoaE"/>
    <property type="match status" value="1"/>
</dbReference>
<evidence type="ECO:0000256" key="5">
    <source>
        <dbReference type="ARBA" id="ARBA00026066"/>
    </source>
</evidence>
<evidence type="ECO:0000256" key="8">
    <source>
        <dbReference type="ARBA" id="ARBA00030781"/>
    </source>
</evidence>
<comment type="similarity">
    <text evidence="2">Belongs to the MoaE family.</text>
</comment>
<name>A0A7D5VCG9_9NEIS</name>
<reference evidence="11 12" key="1">
    <citation type="journal article" date="2016" name="Int. J. Syst. Evol. Microbiol.">
        <title>Chitinibacter fontanus sp. nov., isolated from a spring.</title>
        <authorList>
            <person name="Sheu S.Y."/>
            <person name="Li Y.S."/>
            <person name="Young C.C."/>
            <person name="Chen W.M."/>
        </authorList>
    </citation>
    <scope>NUCLEOTIDE SEQUENCE [LARGE SCALE GENOMIC DNA]</scope>
    <source>
        <strain evidence="11 12">STM-7</strain>
    </source>
</reference>
<dbReference type="GO" id="GO:0006777">
    <property type="term" value="P:Mo-molybdopterin cofactor biosynthetic process"/>
    <property type="evidence" value="ECO:0007669"/>
    <property type="project" value="InterPro"/>
</dbReference>
<proteinExistence type="inferred from homology"/>
<dbReference type="InterPro" id="IPR003448">
    <property type="entry name" value="Mopterin_biosynth_MoaE"/>
</dbReference>
<dbReference type="KEGG" id="cfon:HZU75_15880"/>
<comment type="catalytic activity">
    <reaction evidence="10">
        <text>2 [molybdopterin-synthase sulfur-carrier protein]-C-terminal-Gly-aminoethanethioate + cyclic pyranopterin phosphate + H2O = molybdopterin + 2 [molybdopterin-synthase sulfur-carrier protein]-C-terminal Gly-Gly + 2 H(+)</text>
        <dbReference type="Rhea" id="RHEA:26333"/>
        <dbReference type="Rhea" id="RHEA-COMP:12202"/>
        <dbReference type="Rhea" id="RHEA-COMP:19907"/>
        <dbReference type="ChEBI" id="CHEBI:15377"/>
        <dbReference type="ChEBI" id="CHEBI:15378"/>
        <dbReference type="ChEBI" id="CHEBI:58698"/>
        <dbReference type="ChEBI" id="CHEBI:59648"/>
        <dbReference type="ChEBI" id="CHEBI:90778"/>
        <dbReference type="ChEBI" id="CHEBI:232372"/>
        <dbReference type="EC" id="2.8.1.12"/>
    </reaction>
</comment>
<evidence type="ECO:0000256" key="10">
    <source>
        <dbReference type="ARBA" id="ARBA00049878"/>
    </source>
</evidence>
<dbReference type="Proteomes" id="UP000510822">
    <property type="component" value="Chromosome"/>
</dbReference>
<organism evidence="11 12">
    <name type="scientific">Chitinibacter fontanus</name>
    <dbReference type="NCBI Taxonomy" id="1737446"/>
    <lineage>
        <taxon>Bacteria</taxon>
        <taxon>Pseudomonadati</taxon>
        <taxon>Pseudomonadota</taxon>
        <taxon>Betaproteobacteria</taxon>
        <taxon>Neisseriales</taxon>
        <taxon>Chitinibacteraceae</taxon>
        <taxon>Chitinibacter</taxon>
    </lineage>
</organism>
<comment type="pathway">
    <text evidence="1">Cofactor biosynthesis; molybdopterin biosynthesis.</text>
</comment>
<dbReference type="EC" id="2.8.1.12" evidence="3"/>
<sequence length="54" mass="5981">MTIIHRVGQLAFAELVITASQHPVAAYAANTYLMDLIKTQAPFGRKEITQQGEH</sequence>
<comment type="subunit">
    <text evidence="5">Heterotetramer of 2 MoaD subunits and 2 MoaE subunits. Also stable as homodimer. The enzyme changes between these two forms during catalysis.</text>
</comment>
<protein>
    <recommendedName>
        <fullName evidence="4">Molybdopterin synthase catalytic subunit</fullName>
        <ecNumber evidence="3">2.8.1.12</ecNumber>
    </recommendedName>
    <alternativeName>
        <fullName evidence="8">MPT synthase subunit 2</fullName>
    </alternativeName>
    <alternativeName>
        <fullName evidence="6">Molybdenum cofactor biosynthesis protein E</fullName>
    </alternativeName>
    <alternativeName>
        <fullName evidence="7">Molybdopterin-converting factor large subunit</fullName>
    </alternativeName>
    <alternativeName>
        <fullName evidence="9">Molybdopterin-converting factor subunit 2</fullName>
    </alternativeName>
</protein>
<evidence type="ECO:0000256" key="3">
    <source>
        <dbReference type="ARBA" id="ARBA00011950"/>
    </source>
</evidence>
<evidence type="ECO:0000256" key="7">
    <source>
        <dbReference type="ARBA" id="ARBA00030407"/>
    </source>
</evidence>
<accession>A0A7D5VCG9</accession>
<dbReference type="Gene3D" id="3.90.1170.40">
    <property type="entry name" value="Molybdopterin biosynthesis MoaE subunit"/>
    <property type="match status" value="1"/>
</dbReference>